<dbReference type="eggNOG" id="KOG0054">
    <property type="taxonomic scope" value="Eukaryota"/>
</dbReference>
<dbReference type="InterPro" id="IPR003439">
    <property type="entry name" value="ABC_transporter-like_ATP-bd"/>
</dbReference>
<dbReference type="PROSITE" id="PS50893">
    <property type="entry name" value="ABC_TRANSPORTER_2"/>
    <property type="match status" value="2"/>
</dbReference>
<dbReference type="InterPro" id="IPR003593">
    <property type="entry name" value="AAA+_ATPase"/>
</dbReference>
<dbReference type="SMART" id="SM00382">
    <property type="entry name" value="AAA"/>
    <property type="match status" value="2"/>
</dbReference>
<dbReference type="CDD" id="cd03244">
    <property type="entry name" value="ABCC_MRP_domain2"/>
    <property type="match status" value="1"/>
</dbReference>
<dbReference type="Pfam" id="PF00005">
    <property type="entry name" value="ABC_tran"/>
    <property type="match status" value="2"/>
</dbReference>
<dbReference type="SUPFAM" id="SSF90123">
    <property type="entry name" value="ABC transporter transmembrane region"/>
    <property type="match status" value="2"/>
</dbReference>
<feature type="transmembrane region" description="Helical" evidence="10">
    <location>
        <begin position="767"/>
        <end position="789"/>
    </location>
</feature>
<gene>
    <name evidence="13" type="ORF">AaeL_AAEL013834</name>
</gene>
<dbReference type="InterPro" id="IPR027417">
    <property type="entry name" value="P-loop_NTPase"/>
</dbReference>
<keyword evidence="2" id="KW-0813">Transport</keyword>
<feature type="domain" description="ABC transporter" evidence="11">
    <location>
        <begin position="976"/>
        <end position="1209"/>
    </location>
</feature>
<feature type="transmembrane region" description="Helical" evidence="10">
    <location>
        <begin position="177"/>
        <end position="199"/>
    </location>
</feature>
<dbReference type="PANTHER" id="PTHR24223">
    <property type="entry name" value="ATP-BINDING CASSETTE SUB-FAMILY C"/>
    <property type="match status" value="1"/>
</dbReference>
<feature type="transmembrane region" description="Helical" evidence="10">
    <location>
        <begin position="698"/>
        <end position="724"/>
    </location>
</feature>
<feature type="compositionally biased region" description="Basic and acidic residues" evidence="9">
    <location>
        <begin position="566"/>
        <end position="576"/>
    </location>
</feature>
<feature type="transmembrane region" description="Helical" evidence="10">
    <location>
        <begin position="795"/>
        <end position="815"/>
    </location>
</feature>
<evidence type="ECO:0000256" key="4">
    <source>
        <dbReference type="ARBA" id="ARBA00022737"/>
    </source>
</evidence>
<comment type="subcellular location">
    <subcellularLocation>
        <location evidence="1">Membrane</location>
        <topology evidence="1">Multi-pass membrane protein</topology>
    </subcellularLocation>
</comment>
<feature type="domain" description="ABC transmembrane type-1" evidence="12">
    <location>
        <begin position="635"/>
        <end position="937"/>
    </location>
</feature>
<evidence type="ECO:0000256" key="1">
    <source>
        <dbReference type="ARBA" id="ARBA00004141"/>
    </source>
</evidence>
<evidence type="ECO:0000256" key="10">
    <source>
        <dbReference type="SAM" id="Phobius"/>
    </source>
</evidence>
<feature type="domain" description="ABC transporter" evidence="11">
    <location>
        <begin position="336"/>
        <end position="562"/>
    </location>
</feature>
<keyword evidence="7 10" id="KW-1133">Transmembrane helix</keyword>
<proteinExistence type="predicted"/>
<dbReference type="InterPro" id="IPR011527">
    <property type="entry name" value="ABC1_TM_dom"/>
</dbReference>
<reference evidence="13" key="3">
    <citation type="submission" date="2012-09" db="EMBL/GenBank/DDBJ databases">
        <authorList>
            <consortium name="VectorBase"/>
        </authorList>
    </citation>
    <scope>NUCLEOTIDE SEQUENCE</scope>
    <source>
        <strain evidence="13">Liverpool</strain>
    </source>
</reference>
<evidence type="ECO:0000256" key="9">
    <source>
        <dbReference type="SAM" id="MobiDB-lite"/>
    </source>
</evidence>
<feature type="transmembrane region" description="Helical" evidence="10">
    <location>
        <begin position="219"/>
        <end position="243"/>
    </location>
</feature>
<dbReference type="InterPro" id="IPR050173">
    <property type="entry name" value="ABC_transporter_C-like"/>
</dbReference>
<evidence type="ECO:0000313" key="14">
    <source>
        <dbReference type="Proteomes" id="UP000682892"/>
    </source>
</evidence>
<accession>Q16I11</accession>
<dbReference type="GO" id="GO:0140359">
    <property type="term" value="F:ABC-type transporter activity"/>
    <property type="evidence" value="ECO:0007669"/>
    <property type="project" value="InterPro"/>
</dbReference>
<feature type="transmembrane region" description="Helical" evidence="10">
    <location>
        <begin position="631"/>
        <end position="655"/>
    </location>
</feature>
<dbReference type="OMA" id="FTITMTI"/>
<dbReference type="VEuPathDB" id="VectorBase:AAEL012395"/>
<dbReference type="PaxDb" id="7159-AAEL013834-PA"/>
<dbReference type="SUPFAM" id="SSF52540">
    <property type="entry name" value="P-loop containing nucleoside triphosphate hydrolases"/>
    <property type="match status" value="2"/>
</dbReference>
<dbReference type="PROSITE" id="PS00211">
    <property type="entry name" value="ABC_TRANSPORTER_1"/>
    <property type="match status" value="1"/>
</dbReference>
<evidence type="ECO:0000313" key="13">
    <source>
        <dbReference type="EMBL" id="EAT33899.1"/>
    </source>
</evidence>
<keyword evidence="4" id="KW-0677">Repeat</keyword>
<dbReference type="EMBL" id="CH478121">
    <property type="protein sequence ID" value="EAT33899.1"/>
    <property type="molecule type" value="Genomic_DNA"/>
</dbReference>
<keyword evidence="6" id="KW-0067">ATP-binding</keyword>
<evidence type="ECO:0000256" key="8">
    <source>
        <dbReference type="ARBA" id="ARBA00023136"/>
    </source>
</evidence>
<dbReference type="Gene3D" id="3.40.50.300">
    <property type="entry name" value="P-loop containing nucleotide triphosphate hydrolases"/>
    <property type="match status" value="2"/>
</dbReference>
<dbReference type="GO" id="GO:0016887">
    <property type="term" value="F:ATP hydrolysis activity"/>
    <property type="evidence" value="ECO:0007669"/>
    <property type="project" value="InterPro"/>
</dbReference>
<dbReference type="FunFam" id="1.20.1560.10:FF:000014">
    <property type="entry name" value="Multidrug resistance-associated protein member 4"/>
    <property type="match status" value="1"/>
</dbReference>
<name>Q16I11_AEDAE</name>
<keyword evidence="5" id="KW-0547">Nucleotide-binding</keyword>
<dbReference type="PANTHER" id="PTHR24223:SF324">
    <property type="entry name" value="LD17001P"/>
    <property type="match status" value="1"/>
</dbReference>
<sequence>MESLLRIKNTYTQKDHAFLIRCTIKERAGPLLGTNSQKLLALRITKAAGTDGLTGQVINLMSNDVAKFDTAVGFVQDIWKGPIELLVLGFFIYREIGFAGLIGIAFLLSFIPLQAWVGKKAASYRLKTATRTDRRVRFMNEIIQGIQVIKMYAWEPSFGRMVDQIRRREIRGIRGTLFIRAGLLSFNLVSRLSIFLSLVGYCYFGNVFTAKKVFIVTSYFNLLYSSMLHFWPLALTSVAEGLISIRRIEEFLLLPERKMAAGMLPDKAAANGHSTTTTTEGDESEIKLMENVKMTNGGGGDGGGTVEKVSPMTAVSKVRSKRFVNKKGFARRGIFMRNGTASWNKDAGEGESEVTGIRDITLTVEKGSLCAVVGLVGSGKSTLLQVILGELELDEGRLEISGDISYAPQEPWLFEGSVKNNIVFIEDYSEKRYREVIKVCALERDFQLLPLGDETIVGERGISLSGGQRARISLARAIYRKAEIYLLDDPLSAVDTHVGKHIFEQCIKEYLKDKVCVLVTHQLQYLKDVEHIVLMEGGVALAQGAYRTLEEANTYPMLAALVHEQEVQEQQEKDQRQTSPTVSSSTTGTTATEAAAPNGGDAAAGVNREAQIAGTIGFSVYKSYFKAVESALLLLTVAVLFLLAQSTMSGIDYFISQWVNQEEFLSQNATAVTTNATEPVRSKLEGTIFAELSREQYLLIYSGAMGVMLCLSLNRSFSFFYLCLRASIRLHDQLFRGITRATMYFFNTNPSGRILNRFSRDIGCIDIFLPSAMMDCILFFVEFTAIISLVAIVNYWLLLPTAVMGVLFYGLRHIYTNTARSIKRVEALTRSPIFSHANASFQGLTTIRAFGAEKILAYEFDKHQDLNTSAWYLFLATTRAFALWLELVCVLYIAVVTFSFLMMENTMSGNVGLAITQVFNLIFMCQWGMRQTAELENQMTSVERVVEYAEVEPEPPLETVDPQKKPAADWPSTGAIKFEYFCLRYSPGSELVLKDLNLAIEAKEKVGIVGRTGAGKSSIIQALFRLAVNEGLIKIDDVDIGGLGLHDLRKRISIIPQDPILFSGKVRDNLDPFEQHSDEEIWRSLELVELKKVVKQMNGGLDAKMSDGGANFSMGQRQLVCLARAILRNNKILILDEATANVDPETDKLVQRTIRDQFGECTVLTIAHRLHTVMDSDRVLVMDAGKAVEFGHPHELLKQPKGFLRKLVNQTGEATAAQLAGIAERNFKRRREAKS</sequence>
<keyword evidence="8 10" id="KW-0472">Membrane</keyword>
<dbReference type="CDD" id="cd03250">
    <property type="entry name" value="ABCC_MRP_domain1"/>
    <property type="match status" value="1"/>
</dbReference>
<dbReference type="GO" id="GO:0016020">
    <property type="term" value="C:membrane"/>
    <property type="evidence" value="ECO:0007669"/>
    <property type="project" value="UniProtKB-SubCell"/>
</dbReference>
<evidence type="ECO:0000259" key="11">
    <source>
        <dbReference type="PROSITE" id="PS50893"/>
    </source>
</evidence>
<evidence type="ECO:0000256" key="6">
    <source>
        <dbReference type="ARBA" id="ARBA00022840"/>
    </source>
</evidence>
<dbReference type="GO" id="GO:0005524">
    <property type="term" value="F:ATP binding"/>
    <property type="evidence" value="ECO:0007669"/>
    <property type="project" value="UniProtKB-KW"/>
</dbReference>
<feature type="transmembrane region" description="Helical" evidence="10">
    <location>
        <begin position="96"/>
        <end position="117"/>
    </location>
</feature>
<reference evidence="13" key="2">
    <citation type="journal article" date="2007" name="Science">
        <title>Genome sequence of Aedes aegypti, a major arbovirus vector.</title>
        <authorList>
            <person name="Nene V."/>
            <person name="Wortman J.R."/>
            <person name="Lawson D."/>
            <person name="Haas B."/>
            <person name="Kodira C."/>
            <person name="Tu Z.J."/>
            <person name="Loftus B."/>
            <person name="Xi Z."/>
            <person name="Megy K."/>
            <person name="Grabherr M."/>
            <person name="Ren Q."/>
            <person name="Zdobnov E.M."/>
            <person name="Lobo N.F."/>
            <person name="Campbell K.S."/>
            <person name="Brown S.E."/>
            <person name="Bonaldo M.F."/>
            <person name="Zhu J."/>
            <person name="Sinkins S.P."/>
            <person name="Hogenkamp D.G."/>
            <person name="Amedeo P."/>
            <person name="Arensburger P."/>
            <person name="Atkinson P.W."/>
            <person name="Bidwell S."/>
            <person name="Biedler J."/>
            <person name="Birney E."/>
            <person name="Bruggner R.V."/>
            <person name="Costas J."/>
            <person name="Coy M.R."/>
            <person name="Crabtree J."/>
            <person name="Crawford M."/>
            <person name="Debruyn B."/>
            <person name="Decaprio D."/>
            <person name="Eiglmeier K."/>
            <person name="Eisenstadt E."/>
            <person name="El-Dorry H."/>
            <person name="Gelbart W.M."/>
            <person name="Gomes S.L."/>
            <person name="Hammond M."/>
            <person name="Hannick L.I."/>
            <person name="Hogan J.R."/>
            <person name="Holmes M.H."/>
            <person name="Jaffe D."/>
            <person name="Johnston J.S."/>
            <person name="Kennedy R.C."/>
            <person name="Koo H."/>
            <person name="Kravitz S."/>
            <person name="Kriventseva E.V."/>
            <person name="Kulp D."/>
            <person name="Labutti K."/>
            <person name="Lee E."/>
            <person name="Li S."/>
            <person name="Lovin D.D."/>
            <person name="Mao C."/>
            <person name="Mauceli E."/>
            <person name="Menck C.F."/>
            <person name="Miller J.R."/>
            <person name="Montgomery P."/>
            <person name="Mori A."/>
            <person name="Nascimento A.L."/>
            <person name="Naveira H.F."/>
            <person name="Nusbaum C."/>
            <person name="O'leary S."/>
            <person name="Orvis J."/>
            <person name="Pertea M."/>
            <person name="Quesneville H."/>
            <person name="Reidenbach K.R."/>
            <person name="Rogers Y.H."/>
            <person name="Roth C.W."/>
            <person name="Schneider J.R."/>
            <person name="Schatz M."/>
            <person name="Shumway M."/>
            <person name="Stanke M."/>
            <person name="Stinson E.O."/>
            <person name="Tubio J.M."/>
            <person name="Vanzee J.P."/>
            <person name="Verjovski-Almeida S."/>
            <person name="Werner D."/>
            <person name="White O."/>
            <person name="Wyder S."/>
            <person name="Zeng Q."/>
            <person name="Zhao Q."/>
            <person name="Zhao Y."/>
            <person name="Hill C.A."/>
            <person name="Raikhel A.S."/>
            <person name="Soares M.B."/>
            <person name="Knudson D.L."/>
            <person name="Lee N.H."/>
            <person name="Galagan J."/>
            <person name="Salzberg S.L."/>
            <person name="Paulsen I.T."/>
            <person name="Dimopoulos G."/>
            <person name="Collins F.H."/>
            <person name="Birren B."/>
            <person name="Fraser-Liggett C.M."/>
            <person name="Severson D.W."/>
        </authorList>
    </citation>
    <scope>NUCLEOTIDE SEQUENCE [LARGE SCALE GENOMIC DNA]</scope>
    <source>
        <strain evidence="13">Liverpool</strain>
    </source>
</reference>
<dbReference type="AlphaFoldDB" id="Q16I11"/>
<feature type="region of interest" description="Disordered" evidence="9">
    <location>
        <begin position="566"/>
        <end position="602"/>
    </location>
</feature>
<dbReference type="FunFam" id="3.40.50.300:FF:000973">
    <property type="entry name" value="Multidrug resistance-associated protein 4"/>
    <property type="match status" value="1"/>
</dbReference>
<feature type="compositionally biased region" description="Low complexity" evidence="9">
    <location>
        <begin position="577"/>
        <end position="602"/>
    </location>
</feature>
<protein>
    <submittedName>
        <fullName evidence="13">AAEL013834-PA</fullName>
    </submittedName>
</protein>
<dbReference type="PhylomeDB" id="Q16I11"/>
<organism evidence="13 14">
    <name type="scientific">Aedes aegypti</name>
    <name type="common">Yellowfever mosquito</name>
    <name type="synonym">Culex aegypti</name>
    <dbReference type="NCBI Taxonomy" id="7159"/>
    <lineage>
        <taxon>Eukaryota</taxon>
        <taxon>Metazoa</taxon>
        <taxon>Ecdysozoa</taxon>
        <taxon>Arthropoda</taxon>
        <taxon>Hexapoda</taxon>
        <taxon>Insecta</taxon>
        <taxon>Pterygota</taxon>
        <taxon>Neoptera</taxon>
        <taxon>Endopterygota</taxon>
        <taxon>Diptera</taxon>
        <taxon>Nematocera</taxon>
        <taxon>Culicoidea</taxon>
        <taxon>Culicidae</taxon>
        <taxon>Culicinae</taxon>
        <taxon>Aedini</taxon>
        <taxon>Aedes</taxon>
        <taxon>Stegomyia</taxon>
    </lineage>
</organism>
<dbReference type="STRING" id="7159.Q16I11"/>
<dbReference type="InterPro" id="IPR036640">
    <property type="entry name" value="ABC1_TM_sf"/>
</dbReference>
<evidence type="ECO:0000256" key="7">
    <source>
        <dbReference type="ARBA" id="ARBA00022989"/>
    </source>
</evidence>
<reference evidence="13" key="1">
    <citation type="submission" date="2005-10" db="EMBL/GenBank/DDBJ databases">
        <authorList>
            <person name="Loftus B.J."/>
            <person name="Nene V.M."/>
            <person name="Hannick L.I."/>
            <person name="Bidwell S."/>
            <person name="Haas B."/>
            <person name="Amedeo P."/>
            <person name="Orvis J."/>
            <person name="Wortman J.R."/>
            <person name="White O.R."/>
            <person name="Salzberg S."/>
            <person name="Shumway M."/>
            <person name="Koo H."/>
            <person name="Zhao Y."/>
            <person name="Holmes M."/>
            <person name="Miller J."/>
            <person name="Schatz M."/>
            <person name="Pop M."/>
            <person name="Pai G."/>
            <person name="Utterback T."/>
            <person name="Rogers Y.-H."/>
            <person name="Kravitz S."/>
            <person name="Fraser C.M."/>
        </authorList>
    </citation>
    <scope>NUCLEOTIDE SEQUENCE</scope>
    <source>
        <strain evidence="13">Liverpool</strain>
    </source>
</reference>
<dbReference type="Proteomes" id="UP000682892">
    <property type="component" value="Unassembled WGS sequence"/>
</dbReference>
<dbReference type="Gene3D" id="1.20.1560.10">
    <property type="entry name" value="ABC transporter type 1, transmembrane domain"/>
    <property type="match status" value="2"/>
</dbReference>
<dbReference type="PROSITE" id="PS50929">
    <property type="entry name" value="ABC_TM1F"/>
    <property type="match status" value="2"/>
</dbReference>
<evidence type="ECO:0000259" key="12">
    <source>
        <dbReference type="PROSITE" id="PS50929"/>
    </source>
</evidence>
<evidence type="ECO:0000256" key="3">
    <source>
        <dbReference type="ARBA" id="ARBA00022692"/>
    </source>
</evidence>
<evidence type="ECO:0000256" key="5">
    <source>
        <dbReference type="ARBA" id="ARBA00022741"/>
    </source>
</evidence>
<dbReference type="InterPro" id="IPR017871">
    <property type="entry name" value="ABC_transporter-like_CS"/>
</dbReference>
<keyword evidence="3 10" id="KW-0812">Transmembrane</keyword>
<feature type="domain" description="ABC transmembrane type-1" evidence="12">
    <location>
        <begin position="54"/>
        <end position="227"/>
    </location>
</feature>
<dbReference type="Pfam" id="PF00664">
    <property type="entry name" value="ABC_membrane"/>
    <property type="match status" value="2"/>
</dbReference>
<dbReference type="FunFam" id="3.40.50.300:FF:000163">
    <property type="entry name" value="Multidrug resistance-associated protein member 4"/>
    <property type="match status" value="1"/>
</dbReference>
<evidence type="ECO:0000256" key="2">
    <source>
        <dbReference type="ARBA" id="ARBA00022448"/>
    </source>
</evidence>
<feature type="transmembrane region" description="Helical" evidence="10">
    <location>
        <begin position="881"/>
        <end position="903"/>
    </location>
</feature>